<evidence type="ECO:0000256" key="2">
    <source>
        <dbReference type="SAM" id="Phobius"/>
    </source>
</evidence>
<sequence>MTADTDVQYETHTVQTLRGTEAKSIAKWEADGWELISQTPGRIRTQLVFRRPKPKTPWRMYAIIGGVLVVIAIIIVIGSVLSSGAAEPKESPSASAAAPSDEPSSEPSEEPSDEPSDVSSAAPAVDTPLTIASSPDLAALLTSPDSVPASEAFAQKYAGQLIEFDGAIGAMNNHDGYTTRYDILIVNGDYSETHSNGGPTFQFRDVNITSDLNLTGDVPDTIGVGTNVHVIVRVGEYDPNNMLFQLEPVETRVL</sequence>
<dbReference type="RefSeq" id="WP_188436417.1">
    <property type="nucleotide sequence ID" value="NZ_BMCM01000003.1"/>
</dbReference>
<evidence type="ECO:0000256" key="1">
    <source>
        <dbReference type="SAM" id="MobiDB-lite"/>
    </source>
</evidence>
<name>A0ABQ1RP97_9MICO</name>
<feature type="compositionally biased region" description="Acidic residues" evidence="1">
    <location>
        <begin position="103"/>
        <end position="116"/>
    </location>
</feature>
<keyword evidence="2" id="KW-0812">Transmembrane</keyword>
<comment type="caution">
    <text evidence="3">The sequence shown here is derived from an EMBL/GenBank/DDBJ whole genome shotgun (WGS) entry which is preliminary data.</text>
</comment>
<keyword evidence="2" id="KW-1133">Transmembrane helix</keyword>
<accession>A0ABQ1RP97</accession>
<evidence type="ECO:0000313" key="3">
    <source>
        <dbReference type="EMBL" id="GGD76843.1"/>
    </source>
</evidence>
<dbReference type="Pfam" id="PF16127">
    <property type="entry name" value="DUF4839"/>
    <property type="match status" value="1"/>
</dbReference>
<protein>
    <recommendedName>
        <fullName evidence="5">DUF4839 domain-containing protein</fullName>
    </recommendedName>
</protein>
<feature type="region of interest" description="Disordered" evidence="1">
    <location>
        <begin position="86"/>
        <end position="122"/>
    </location>
</feature>
<evidence type="ECO:0008006" key="5">
    <source>
        <dbReference type="Google" id="ProtNLM"/>
    </source>
</evidence>
<proteinExistence type="predicted"/>
<keyword evidence="4" id="KW-1185">Reference proteome</keyword>
<dbReference type="Proteomes" id="UP000629365">
    <property type="component" value="Unassembled WGS sequence"/>
</dbReference>
<evidence type="ECO:0000313" key="4">
    <source>
        <dbReference type="Proteomes" id="UP000629365"/>
    </source>
</evidence>
<feature type="compositionally biased region" description="Low complexity" evidence="1">
    <location>
        <begin position="86"/>
        <end position="102"/>
    </location>
</feature>
<dbReference type="EMBL" id="BMCM01000003">
    <property type="protein sequence ID" value="GGD76843.1"/>
    <property type="molecule type" value="Genomic_DNA"/>
</dbReference>
<feature type="transmembrane region" description="Helical" evidence="2">
    <location>
        <begin position="60"/>
        <end position="81"/>
    </location>
</feature>
<organism evidence="3 4">
    <name type="scientific">Microbacterium murale</name>
    <dbReference type="NCBI Taxonomy" id="1081040"/>
    <lineage>
        <taxon>Bacteria</taxon>
        <taxon>Bacillati</taxon>
        <taxon>Actinomycetota</taxon>
        <taxon>Actinomycetes</taxon>
        <taxon>Micrococcales</taxon>
        <taxon>Microbacteriaceae</taxon>
        <taxon>Microbacterium</taxon>
    </lineage>
</organism>
<gene>
    <name evidence="3" type="ORF">GCM10007269_19710</name>
</gene>
<keyword evidence="2" id="KW-0472">Membrane</keyword>
<dbReference type="InterPro" id="IPR032290">
    <property type="entry name" value="DUF4839"/>
</dbReference>
<reference evidence="4" key="1">
    <citation type="journal article" date="2019" name="Int. J. Syst. Evol. Microbiol.">
        <title>The Global Catalogue of Microorganisms (GCM) 10K type strain sequencing project: providing services to taxonomists for standard genome sequencing and annotation.</title>
        <authorList>
            <consortium name="The Broad Institute Genomics Platform"/>
            <consortium name="The Broad Institute Genome Sequencing Center for Infectious Disease"/>
            <person name="Wu L."/>
            <person name="Ma J."/>
        </authorList>
    </citation>
    <scope>NUCLEOTIDE SEQUENCE [LARGE SCALE GENOMIC DNA]</scope>
    <source>
        <strain evidence="4">CCM 7640</strain>
    </source>
</reference>